<accession>A0A1F7JHX7</accession>
<dbReference type="EMBL" id="MGAV01000008">
    <property type="protein sequence ID" value="OGK55224.1"/>
    <property type="molecule type" value="Genomic_DNA"/>
</dbReference>
<dbReference type="InterPro" id="IPR000796">
    <property type="entry name" value="Asp_trans"/>
</dbReference>
<dbReference type="InterPro" id="IPR015421">
    <property type="entry name" value="PyrdxlP-dep_Trfase_major"/>
</dbReference>
<evidence type="ECO:0000256" key="4">
    <source>
        <dbReference type="ARBA" id="ARBA00022576"/>
    </source>
</evidence>
<evidence type="ECO:0000313" key="9">
    <source>
        <dbReference type="Proteomes" id="UP000177418"/>
    </source>
</evidence>
<dbReference type="Gene3D" id="3.40.640.10">
    <property type="entry name" value="Type I PLP-dependent aspartate aminotransferase-like (Major domain)"/>
    <property type="match status" value="1"/>
</dbReference>
<sequence length="408" mass="46225">MTQNWYDKFKAYLPDPIMNVNLEYISDKRPNKINAGVGMIMDPQSGKPFVPTAIRKIGKEIAFENNAYLPSEGHLGYLYSHASELVFSSDIWKGFYQKHKIDYRPESVVWAQTIGGTKAINLTAKLISLSIPPNERNLLLDSGWPNYFKIFHDCNITTYVHEDPITRKYNHELYIKTLKGQPKDSIVVLQACGYNDDGSDRSTKQWDEIIDILVDQNNLVVVDFAYNGLVNGWQVDNYPVIKLAISGLISFICVSNSKNVSYNSRLGSLYIINLKKDVADNIQGNLSNLIIRSDYSNPNAFPAQTMSVIFHDQTLLKLYKAEIDDVRQTLLFANRVNLSESLGSGYEWIENKRGLYLKLLSGGFNQNQMSFLKDQAIHGPKSSRLNMGGFDPKKMGQIAKIYKHALSL</sequence>
<comment type="cofactor">
    <cofactor evidence="1">
        <name>pyridoxal 5'-phosphate</name>
        <dbReference type="ChEBI" id="CHEBI:597326"/>
    </cofactor>
</comment>
<name>A0A1F7JHX7_9BACT</name>
<dbReference type="Proteomes" id="UP000177418">
    <property type="component" value="Unassembled WGS sequence"/>
</dbReference>
<feature type="domain" description="Aminotransferase class I/classII large" evidence="7">
    <location>
        <begin position="87"/>
        <end position="356"/>
    </location>
</feature>
<keyword evidence="4" id="KW-0032">Aminotransferase</keyword>
<dbReference type="AlphaFoldDB" id="A0A1F7JHX7"/>
<protein>
    <recommendedName>
        <fullName evidence="7">Aminotransferase class I/classII large domain-containing protein</fullName>
    </recommendedName>
</protein>
<dbReference type="InterPro" id="IPR015422">
    <property type="entry name" value="PyrdxlP-dep_Trfase_small"/>
</dbReference>
<dbReference type="GO" id="GO:0004069">
    <property type="term" value="F:L-aspartate:2-oxoglutarate aminotransferase activity"/>
    <property type="evidence" value="ECO:0007669"/>
    <property type="project" value="TreeGrafter"/>
</dbReference>
<keyword evidence="6" id="KW-0663">Pyridoxal phosphate</keyword>
<evidence type="ECO:0000256" key="1">
    <source>
        <dbReference type="ARBA" id="ARBA00001933"/>
    </source>
</evidence>
<dbReference type="InterPro" id="IPR015424">
    <property type="entry name" value="PyrdxlP-dep_Trfase"/>
</dbReference>
<dbReference type="Gene3D" id="3.90.1150.10">
    <property type="entry name" value="Aspartate Aminotransferase, domain 1"/>
    <property type="match status" value="1"/>
</dbReference>
<comment type="similarity">
    <text evidence="2">Belongs to the class-I pyridoxal-phosphate-dependent aminotransferase family.</text>
</comment>
<evidence type="ECO:0000256" key="2">
    <source>
        <dbReference type="ARBA" id="ARBA00007441"/>
    </source>
</evidence>
<comment type="subunit">
    <text evidence="3">Homodimer.</text>
</comment>
<gene>
    <name evidence="8" type="ORF">A3H78_04265</name>
</gene>
<organism evidence="8 9">
    <name type="scientific">Candidatus Roizmanbacteria bacterium RIFCSPLOWO2_02_FULL_36_11</name>
    <dbReference type="NCBI Taxonomy" id="1802071"/>
    <lineage>
        <taxon>Bacteria</taxon>
        <taxon>Candidatus Roizmaniibacteriota</taxon>
    </lineage>
</organism>
<evidence type="ECO:0000256" key="6">
    <source>
        <dbReference type="ARBA" id="ARBA00022898"/>
    </source>
</evidence>
<evidence type="ECO:0000313" key="8">
    <source>
        <dbReference type="EMBL" id="OGK55224.1"/>
    </source>
</evidence>
<dbReference type="PANTHER" id="PTHR11879">
    <property type="entry name" value="ASPARTATE AMINOTRANSFERASE"/>
    <property type="match status" value="1"/>
</dbReference>
<dbReference type="GO" id="GO:0030170">
    <property type="term" value="F:pyridoxal phosphate binding"/>
    <property type="evidence" value="ECO:0007669"/>
    <property type="project" value="InterPro"/>
</dbReference>
<dbReference type="InterPro" id="IPR004839">
    <property type="entry name" value="Aminotransferase_I/II_large"/>
</dbReference>
<evidence type="ECO:0000256" key="3">
    <source>
        <dbReference type="ARBA" id="ARBA00011738"/>
    </source>
</evidence>
<dbReference type="Pfam" id="PF00155">
    <property type="entry name" value="Aminotran_1_2"/>
    <property type="match status" value="1"/>
</dbReference>
<dbReference type="SUPFAM" id="SSF53383">
    <property type="entry name" value="PLP-dependent transferases"/>
    <property type="match status" value="1"/>
</dbReference>
<comment type="caution">
    <text evidence="8">The sequence shown here is derived from an EMBL/GenBank/DDBJ whole genome shotgun (WGS) entry which is preliminary data.</text>
</comment>
<dbReference type="PANTHER" id="PTHR11879:SF22">
    <property type="entry name" value="ASPARTATE AMINOTRANSFERASE, MITOCHONDRIAL"/>
    <property type="match status" value="1"/>
</dbReference>
<dbReference type="PRINTS" id="PR00799">
    <property type="entry name" value="TRANSAMINASE"/>
</dbReference>
<reference evidence="8 9" key="1">
    <citation type="journal article" date="2016" name="Nat. Commun.">
        <title>Thousands of microbial genomes shed light on interconnected biogeochemical processes in an aquifer system.</title>
        <authorList>
            <person name="Anantharaman K."/>
            <person name="Brown C.T."/>
            <person name="Hug L.A."/>
            <person name="Sharon I."/>
            <person name="Castelle C.J."/>
            <person name="Probst A.J."/>
            <person name="Thomas B.C."/>
            <person name="Singh A."/>
            <person name="Wilkins M.J."/>
            <person name="Karaoz U."/>
            <person name="Brodie E.L."/>
            <person name="Williams K.H."/>
            <person name="Hubbard S.S."/>
            <person name="Banfield J.F."/>
        </authorList>
    </citation>
    <scope>NUCLEOTIDE SEQUENCE [LARGE SCALE GENOMIC DNA]</scope>
</reference>
<dbReference type="GO" id="GO:0006520">
    <property type="term" value="P:amino acid metabolic process"/>
    <property type="evidence" value="ECO:0007669"/>
    <property type="project" value="InterPro"/>
</dbReference>
<evidence type="ECO:0000256" key="5">
    <source>
        <dbReference type="ARBA" id="ARBA00022679"/>
    </source>
</evidence>
<keyword evidence="5" id="KW-0808">Transferase</keyword>
<evidence type="ECO:0000259" key="7">
    <source>
        <dbReference type="Pfam" id="PF00155"/>
    </source>
</evidence>
<proteinExistence type="inferred from homology"/>